<proteinExistence type="inferred from homology"/>
<dbReference type="SUPFAM" id="SSF56645">
    <property type="entry name" value="Acyl-CoA dehydrogenase NM domain-like"/>
    <property type="match status" value="1"/>
</dbReference>
<keyword evidence="5" id="KW-0560">Oxidoreductase</keyword>
<evidence type="ECO:0000256" key="4">
    <source>
        <dbReference type="ARBA" id="ARBA00022827"/>
    </source>
</evidence>
<dbReference type="PANTHER" id="PTHR43884:SF20">
    <property type="entry name" value="ACYL-COA DEHYDROGENASE FADE28"/>
    <property type="match status" value="1"/>
</dbReference>
<sequence>MRFAFEDEQLELADAVRDLLIREVPASRVREAWDSDDGRLHDVWAKLADMGVLGLMVPEAHGGFGLSEEELVLALTECGRVALPDPVLSSAMVVAPMLAEVIGQEHPPEGAVELATTWLERLPGGATAVPAFPAAKTVAFANSADVIIGYADGELHVVDPSSVRLSPERSVDGARKLSRVEWQTHPDTLLADGDAARAMIRNGWNRAALGTAAQLLGLGETMLDMTVGYVSERKQFGVPVGSFQAVKHHLADARLQLSFAAPMVHRAAHSLANGDPDAHRHVSMAKAMASEAVMFVGEQALQCHGAIGYTTEYDLHLYLKRSWALASRFGDARWHRRRVAAALGLDPLT</sequence>
<comment type="cofactor">
    <cofactor evidence="1">
        <name>FAD</name>
        <dbReference type="ChEBI" id="CHEBI:57692"/>
    </cofactor>
</comment>
<dbReference type="GO" id="GO:0003995">
    <property type="term" value="F:acyl-CoA dehydrogenase activity"/>
    <property type="evidence" value="ECO:0007669"/>
    <property type="project" value="TreeGrafter"/>
</dbReference>
<dbReference type="InterPro" id="IPR009100">
    <property type="entry name" value="AcylCoA_DH/oxidase_NM_dom_sf"/>
</dbReference>
<accession>A0A936N8E0</accession>
<dbReference type="GO" id="GO:0050660">
    <property type="term" value="F:flavin adenine dinucleotide binding"/>
    <property type="evidence" value="ECO:0007669"/>
    <property type="project" value="InterPro"/>
</dbReference>
<evidence type="ECO:0000313" key="9">
    <source>
        <dbReference type="Proteomes" id="UP000727993"/>
    </source>
</evidence>
<evidence type="ECO:0000256" key="3">
    <source>
        <dbReference type="ARBA" id="ARBA00022630"/>
    </source>
</evidence>
<evidence type="ECO:0000256" key="5">
    <source>
        <dbReference type="ARBA" id="ARBA00023002"/>
    </source>
</evidence>
<gene>
    <name evidence="8" type="ORF">IPN02_01225</name>
</gene>
<keyword evidence="3" id="KW-0285">Flavoprotein</keyword>
<organism evidence="8 9">
    <name type="scientific">Candidatus Neomicrothrix subdominans</name>
    <dbReference type="NCBI Taxonomy" id="2954438"/>
    <lineage>
        <taxon>Bacteria</taxon>
        <taxon>Bacillati</taxon>
        <taxon>Actinomycetota</taxon>
        <taxon>Acidimicrobiia</taxon>
        <taxon>Acidimicrobiales</taxon>
        <taxon>Microthrixaceae</taxon>
        <taxon>Candidatus Neomicrothrix</taxon>
    </lineage>
</organism>
<dbReference type="PANTHER" id="PTHR43884">
    <property type="entry name" value="ACYL-COA DEHYDROGENASE"/>
    <property type="match status" value="1"/>
</dbReference>
<dbReference type="Gene3D" id="1.20.140.10">
    <property type="entry name" value="Butyryl-CoA Dehydrogenase, subunit A, domain 3"/>
    <property type="match status" value="1"/>
</dbReference>
<dbReference type="InterPro" id="IPR013786">
    <property type="entry name" value="AcylCoA_DH/ox_N"/>
</dbReference>
<dbReference type="SUPFAM" id="SSF47203">
    <property type="entry name" value="Acyl-CoA dehydrogenase C-terminal domain-like"/>
    <property type="match status" value="1"/>
</dbReference>
<evidence type="ECO:0000259" key="6">
    <source>
        <dbReference type="Pfam" id="PF00441"/>
    </source>
</evidence>
<dbReference type="Proteomes" id="UP000727993">
    <property type="component" value="Unassembled WGS sequence"/>
</dbReference>
<protein>
    <submittedName>
        <fullName evidence="8">Acyl-CoA/acyl-ACP dehydrogenase</fullName>
    </submittedName>
</protein>
<keyword evidence="4" id="KW-0274">FAD</keyword>
<feature type="domain" description="Acyl-CoA dehydrogenase/oxidase C-terminal" evidence="6">
    <location>
        <begin position="203"/>
        <end position="343"/>
    </location>
</feature>
<dbReference type="EMBL" id="JADJZA010000001">
    <property type="protein sequence ID" value="MBK9295502.1"/>
    <property type="molecule type" value="Genomic_DNA"/>
</dbReference>
<dbReference type="Pfam" id="PF02771">
    <property type="entry name" value="Acyl-CoA_dh_N"/>
    <property type="match status" value="1"/>
</dbReference>
<evidence type="ECO:0000256" key="1">
    <source>
        <dbReference type="ARBA" id="ARBA00001974"/>
    </source>
</evidence>
<dbReference type="Pfam" id="PF00441">
    <property type="entry name" value="Acyl-CoA_dh_1"/>
    <property type="match status" value="1"/>
</dbReference>
<name>A0A936N8E0_9ACTN</name>
<evidence type="ECO:0000259" key="7">
    <source>
        <dbReference type="Pfam" id="PF02771"/>
    </source>
</evidence>
<evidence type="ECO:0000256" key="2">
    <source>
        <dbReference type="ARBA" id="ARBA00009347"/>
    </source>
</evidence>
<dbReference type="Gene3D" id="1.10.540.10">
    <property type="entry name" value="Acyl-CoA dehydrogenase/oxidase, N-terminal domain"/>
    <property type="match status" value="1"/>
</dbReference>
<dbReference type="InterPro" id="IPR036250">
    <property type="entry name" value="AcylCo_DH-like_C"/>
</dbReference>
<evidence type="ECO:0000313" key="8">
    <source>
        <dbReference type="EMBL" id="MBK9295502.1"/>
    </source>
</evidence>
<dbReference type="InterPro" id="IPR009075">
    <property type="entry name" value="AcylCo_DH/oxidase_C"/>
</dbReference>
<comment type="similarity">
    <text evidence="2">Belongs to the acyl-CoA dehydrogenase family.</text>
</comment>
<reference evidence="8 9" key="1">
    <citation type="submission" date="2020-10" db="EMBL/GenBank/DDBJ databases">
        <title>Connecting structure to function with the recovery of over 1000 high-quality activated sludge metagenome-assembled genomes encoding full-length rRNA genes using long-read sequencing.</title>
        <authorList>
            <person name="Singleton C.M."/>
            <person name="Petriglieri F."/>
            <person name="Kristensen J.M."/>
            <person name="Kirkegaard R.H."/>
            <person name="Michaelsen T.Y."/>
            <person name="Andersen M.H."/>
            <person name="Karst S.M."/>
            <person name="Dueholm M.S."/>
            <person name="Nielsen P.H."/>
            <person name="Albertsen M."/>
        </authorList>
    </citation>
    <scope>NUCLEOTIDE SEQUENCE [LARGE SCALE GENOMIC DNA]</scope>
    <source>
        <strain evidence="8">Lyne_18-Q3-R50-59_MAXAC.006</strain>
    </source>
</reference>
<comment type="caution">
    <text evidence="8">The sequence shown here is derived from an EMBL/GenBank/DDBJ whole genome shotgun (WGS) entry which is preliminary data.</text>
</comment>
<feature type="domain" description="Acyl-CoA dehydrogenase/oxidase N-terminal" evidence="7">
    <location>
        <begin position="7"/>
        <end position="98"/>
    </location>
</feature>
<dbReference type="AlphaFoldDB" id="A0A936N8E0"/>
<dbReference type="InterPro" id="IPR037069">
    <property type="entry name" value="AcylCoA_DH/ox_N_sf"/>
</dbReference>